<dbReference type="NCBIfam" id="TIGR00481">
    <property type="entry name" value="YbhB/YbcL family Raf kinase inhibitor-like protein"/>
    <property type="match status" value="1"/>
</dbReference>
<evidence type="ECO:0000313" key="2">
    <source>
        <dbReference type="EMBL" id="MCK9874531.1"/>
    </source>
</evidence>
<evidence type="ECO:0000256" key="1">
    <source>
        <dbReference type="ARBA" id="ARBA00007120"/>
    </source>
</evidence>
<keyword evidence="3" id="KW-1185">Reference proteome</keyword>
<dbReference type="PROSITE" id="PS51257">
    <property type="entry name" value="PROKAR_LIPOPROTEIN"/>
    <property type="match status" value="1"/>
</dbReference>
<dbReference type="CDD" id="cd00865">
    <property type="entry name" value="PEBP_bact_arch"/>
    <property type="match status" value="1"/>
</dbReference>
<sequence>MPTRPCSNRMYQSMLTAASCATSWRRRPGALPATHWANGFGCDNPNQPVRLGWTGAPAGTRGYAVTLFDPDAPTGSGFWHWLVWDIPASATRLGVTPPSGAVSGTGDAGVAGYFGPCPPVGDIAHHYQFTVYALDVPSLALAPTTPPAVVGFTLSSHVLGYARLTATVQR</sequence>
<comment type="similarity">
    <text evidence="1">Belongs to the UPF0098 family.</text>
</comment>
<dbReference type="GO" id="GO:0004860">
    <property type="term" value="F:protein kinase inhibitor activity"/>
    <property type="evidence" value="ECO:0007669"/>
    <property type="project" value="UniProtKB-KW"/>
</dbReference>
<reference evidence="2 3" key="1">
    <citation type="submission" date="2022-04" db="EMBL/GenBank/DDBJ databases">
        <title>Genome diversity in the genus Frankia.</title>
        <authorList>
            <person name="Carlos-Shanley C."/>
            <person name="Hahn D."/>
        </authorList>
    </citation>
    <scope>NUCLEOTIDE SEQUENCE [LARGE SCALE GENOMIC DNA]</scope>
    <source>
        <strain evidence="2 3">Ag45/Mut15</strain>
    </source>
</reference>
<dbReference type="RefSeq" id="WP_248823159.1">
    <property type="nucleotide sequence ID" value="NZ_JALKFT010000001.1"/>
</dbReference>
<proteinExistence type="inferred from homology"/>
<dbReference type="EMBL" id="JALKFT010000001">
    <property type="protein sequence ID" value="MCK9874531.1"/>
    <property type="molecule type" value="Genomic_DNA"/>
</dbReference>
<dbReference type="SUPFAM" id="SSF49777">
    <property type="entry name" value="PEBP-like"/>
    <property type="match status" value="1"/>
</dbReference>
<accession>A0ABT0JSL9</accession>
<dbReference type="Pfam" id="PF01161">
    <property type="entry name" value="PBP"/>
    <property type="match status" value="1"/>
</dbReference>
<dbReference type="InterPro" id="IPR008914">
    <property type="entry name" value="PEBP"/>
</dbReference>
<dbReference type="PANTHER" id="PTHR30289">
    <property type="entry name" value="UNCHARACTERIZED PROTEIN YBCL-RELATED"/>
    <property type="match status" value="1"/>
</dbReference>
<dbReference type="InterPro" id="IPR036610">
    <property type="entry name" value="PEBP-like_sf"/>
</dbReference>
<protein>
    <submittedName>
        <fullName evidence="2">YbhB/YbcL family Raf kinase inhibitor-like protein</fullName>
    </submittedName>
</protein>
<dbReference type="Proteomes" id="UP001201873">
    <property type="component" value="Unassembled WGS sequence"/>
</dbReference>
<keyword evidence="2" id="KW-0649">Protein kinase inhibitor</keyword>
<dbReference type="Gene3D" id="3.90.280.10">
    <property type="entry name" value="PEBP-like"/>
    <property type="match status" value="1"/>
</dbReference>
<dbReference type="InterPro" id="IPR005247">
    <property type="entry name" value="YbhB_YbcL/LppC-like"/>
</dbReference>
<name>A0ABT0JSL9_9ACTN</name>
<gene>
    <name evidence="2" type="ORF">MXD59_01830</name>
</gene>
<organism evidence="2 3">
    <name type="scientific">Frankia umida</name>
    <dbReference type="NCBI Taxonomy" id="573489"/>
    <lineage>
        <taxon>Bacteria</taxon>
        <taxon>Bacillati</taxon>
        <taxon>Actinomycetota</taxon>
        <taxon>Actinomycetes</taxon>
        <taxon>Frankiales</taxon>
        <taxon>Frankiaceae</taxon>
        <taxon>Frankia</taxon>
    </lineage>
</organism>
<comment type="caution">
    <text evidence="2">The sequence shown here is derived from an EMBL/GenBank/DDBJ whole genome shotgun (WGS) entry which is preliminary data.</text>
</comment>
<evidence type="ECO:0000313" key="3">
    <source>
        <dbReference type="Proteomes" id="UP001201873"/>
    </source>
</evidence>
<dbReference type="PANTHER" id="PTHR30289:SF1">
    <property type="entry name" value="PEBP (PHOSPHATIDYLETHANOLAMINE-BINDING PROTEIN) FAMILY PROTEIN"/>
    <property type="match status" value="1"/>
</dbReference>